<reference evidence="1" key="1">
    <citation type="submission" date="2018-05" db="EMBL/GenBank/DDBJ databases">
        <authorList>
            <person name="Lanie J.A."/>
            <person name="Ng W.-L."/>
            <person name="Kazmierczak K.M."/>
            <person name="Andrzejewski T.M."/>
            <person name="Davidsen T.M."/>
            <person name="Wayne K.J."/>
            <person name="Tettelin H."/>
            <person name="Glass J.I."/>
            <person name="Rusch D."/>
            <person name="Podicherti R."/>
            <person name="Tsui H.-C.T."/>
            <person name="Winkler M.E."/>
        </authorList>
    </citation>
    <scope>NUCLEOTIDE SEQUENCE</scope>
</reference>
<sequence length="191" mass="21696">VIQTKSKWHQWLTNQLGVTLIIALFCVSASADLSVLSGRSHTTADMVKTQTTLLLDLGPEPAKALVNGIPLTINLNVLLVKESAWPWRINAAEWQYPFRIQYHALWNRYTLLQPVGGKFQAFTSLYEMLSSISQVTLQEQIPIGVNQTDPIFIQVQLELDRRLLPGPLKLAALFFPSWQLDSGWQQWQVTR</sequence>
<dbReference type="Pfam" id="PF14334">
    <property type="entry name" value="DUF4390"/>
    <property type="match status" value="1"/>
</dbReference>
<evidence type="ECO:0008006" key="2">
    <source>
        <dbReference type="Google" id="ProtNLM"/>
    </source>
</evidence>
<protein>
    <recommendedName>
        <fullName evidence="2">DUF4390 domain-containing protein</fullName>
    </recommendedName>
</protein>
<name>A0A381PIL5_9ZZZZ</name>
<accession>A0A381PIL5</accession>
<dbReference type="AlphaFoldDB" id="A0A381PIL5"/>
<feature type="non-terminal residue" evidence="1">
    <location>
        <position position="1"/>
    </location>
</feature>
<organism evidence="1">
    <name type="scientific">marine metagenome</name>
    <dbReference type="NCBI Taxonomy" id="408172"/>
    <lineage>
        <taxon>unclassified sequences</taxon>
        <taxon>metagenomes</taxon>
        <taxon>ecological metagenomes</taxon>
    </lineage>
</organism>
<dbReference type="EMBL" id="UINC01000995">
    <property type="protein sequence ID" value="SUZ66856.1"/>
    <property type="molecule type" value="Genomic_DNA"/>
</dbReference>
<dbReference type="InterPro" id="IPR025500">
    <property type="entry name" value="DUF4390"/>
</dbReference>
<evidence type="ECO:0000313" key="1">
    <source>
        <dbReference type="EMBL" id="SUZ66856.1"/>
    </source>
</evidence>
<proteinExistence type="predicted"/>
<gene>
    <name evidence="1" type="ORF">METZ01_LOCUS19710</name>
</gene>